<dbReference type="GO" id="GO:0006893">
    <property type="term" value="P:Golgi to plasma membrane transport"/>
    <property type="evidence" value="ECO:0007669"/>
    <property type="project" value="TreeGrafter"/>
</dbReference>
<dbReference type="PANTHER" id="PTHR12100">
    <property type="entry name" value="SEC10"/>
    <property type="match status" value="1"/>
</dbReference>
<dbReference type="GO" id="GO:0006887">
    <property type="term" value="P:exocytosis"/>
    <property type="evidence" value="ECO:0007669"/>
    <property type="project" value="UniProtKB-KW"/>
</dbReference>
<evidence type="ECO:0000256" key="4">
    <source>
        <dbReference type="ARBA" id="ARBA00022483"/>
    </source>
</evidence>
<dbReference type="KEGG" id="btab:109032608"/>
<proteinExistence type="inferred from homology"/>
<dbReference type="InterPro" id="IPR048625">
    <property type="entry name" value="Sec10_N"/>
</dbReference>
<evidence type="ECO:0000256" key="1">
    <source>
        <dbReference type="ARBA" id="ARBA00006572"/>
    </source>
</evidence>
<dbReference type="PANTHER" id="PTHR12100:SF0">
    <property type="entry name" value="EXOCYST COMPLEX COMPONENT 5"/>
    <property type="match status" value="1"/>
</dbReference>
<feature type="domain" description="Exocyst complex component Sec10 N-terminal" evidence="8">
    <location>
        <begin position="44"/>
        <end position="150"/>
    </location>
</feature>
<dbReference type="Proteomes" id="UP001152759">
    <property type="component" value="Chromosome 8"/>
</dbReference>
<accession>A0A9P0F6X7</accession>
<comment type="similarity">
    <text evidence="1">Belongs to the SEC10 family.</text>
</comment>
<keyword evidence="3" id="KW-0813">Transport</keyword>
<evidence type="ECO:0000259" key="7">
    <source>
        <dbReference type="Pfam" id="PF07393"/>
    </source>
</evidence>
<dbReference type="EMBL" id="OU963869">
    <property type="protein sequence ID" value="CAH0394572.1"/>
    <property type="molecule type" value="Genomic_DNA"/>
</dbReference>
<name>A0A9P0F6X7_BEMTA</name>
<evidence type="ECO:0000256" key="5">
    <source>
        <dbReference type="ARBA" id="ARBA00023054"/>
    </source>
</evidence>
<keyword evidence="5" id="KW-0175">Coiled coil</keyword>
<evidence type="ECO:0000313" key="9">
    <source>
        <dbReference type="EMBL" id="CAH0394572.1"/>
    </source>
</evidence>
<feature type="domain" description="Exocyst complex component Sec10-like alpha-helical bundle" evidence="7">
    <location>
        <begin position="178"/>
        <end position="726"/>
    </location>
</feature>
<evidence type="ECO:0000256" key="6">
    <source>
        <dbReference type="ARBA" id="ARBA00031471"/>
    </source>
</evidence>
<evidence type="ECO:0000259" key="8">
    <source>
        <dbReference type="Pfam" id="PF20667"/>
    </source>
</evidence>
<dbReference type="AlphaFoldDB" id="A0A9P0F6X7"/>
<evidence type="ECO:0000256" key="2">
    <source>
        <dbReference type="ARBA" id="ARBA00017524"/>
    </source>
</evidence>
<reference evidence="9" key="1">
    <citation type="submission" date="2021-12" db="EMBL/GenBank/DDBJ databases">
        <authorList>
            <person name="King R."/>
        </authorList>
    </citation>
    <scope>NUCLEOTIDE SEQUENCE</scope>
</reference>
<keyword evidence="4" id="KW-0268">Exocytosis</keyword>
<dbReference type="Pfam" id="PF20667">
    <property type="entry name" value="Sec10_N"/>
    <property type="match status" value="1"/>
</dbReference>
<dbReference type="Pfam" id="PF07393">
    <property type="entry name" value="Sec10_HB"/>
    <property type="match status" value="1"/>
</dbReference>
<organism evidence="9 10">
    <name type="scientific">Bemisia tabaci</name>
    <name type="common">Sweetpotato whitefly</name>
    <name type="synonym">Aleurodes tabaci</name>
    <dbReference type="NCBI Taxonomy" id="7038"/>
    <lineage>
        <taxon>Eukaryota</taxon>
        <taxon>Metazoa</taxon>
        <taxon>Ecdysozoa</taxon>
        <taxon>Arthropoda</taxon>
        <taxon>Hexapoda</taxon>
        <taxon>Insecta</taxon>
        <taxon>Pterygota</taxon>
        <taxon>Neoptera</taxon>
        <taxon>Paraneoptera</taxon>
        <taxon>Hemiptera</taxon>
        <taxon>Sternorrhyncha</taxon>
        <taxon>Aleyrodoidea</taxon>
        <taxon>Aleyrodidae</taxon>
        <taxon>Aleyrodinae</taxon>
        <taxon>Bemisia</taxon>
    </lineage>
</organism>
<dbReference type="InterPro" id="IPR048627">
    <property type="entry name" value="Sec10_HB"/>
</dbReference>
<dbReference type="GO" id="GO:0000145">
    <property type="term" value="C:exocyst"/>
    <property type="evidence" value="ECO:0007669"/>
    <property type="project" value="TreeGrafter"/>
</dbReference>
<evidence type="ECO:0000256" key="3">
    <source>
        <dbReference type="ARBA" id="ARBA00022448"/>
    </source>
</evidence>
<keyword evidence="10" id="KW-1185">Reference proteome</keyword>
<dbReference type="InterPro" id="IPR009976">
    <property type="entry name" value="Sec10-like"/>
</dbReference>
<sequence>MMQQYMKEMEKKPFEAEAFVERLAWRVLGSMPDDKSKEMFDPQLMQETFIQAIKDLKFLQERQRKKCDKLESACGDQEVSLWQEVAQLQESNKTATNIFQLLDERINTVATKVIHIGDQLESLNTPRSRAAEAQKLMLAFNAFLSNNISPSKSNSTTSLAQSQYMCELFDMNQGNLDKAADVIQKLNLIAQELPPSENFEEAKKKISKKYSEIQKCLIDEFVFAQRYGNIERMTELANILSQFKGHSQCVNAFIEASQEHAFSGSFNFSDAVTLCERCYETIKVVFSSSADQIMAKFVLSLYHLKLQEYIDKILESNQSLYLDNLMMLYTKTVQLSKELGKFYKESDDVFLNKLANKVFQRYLESYITTEVDHLRDKSSVILHKYYESKGHQRKQNPTMNFQDLRRDIQAVIGGRTNINIAQIEDFGGETFLSDEVVLSILKETECAYLRCQTLSLPQEVAANALHIFEVSSQFLVEQHLHYALELAVQAIPIPQQNSSPPVVNFFKIVKQVSSMVHLVERQFNSCLIPLTYPTKHNDCFVKKKYLLEQLEAKLYVGLDRSINAIVGWIKIYLQNEQKKTDFKPEGDVDILASHACRTVVQYLNSCMKQIKSCIDGKNGENVLEELGVRLHGIIYEHLLQFSYNSAGALCVICDVNEYRKCARETKSNLVNVLFDALNSLCNLLLVKPENIKQVCNGEQLAGLDQSIVINFIQLRHDYKTQKLANILKSS</sequence>
<gene>
    <name evidence="9" type="ORF">BEMITA_LOCUS12854</name>
</gene>
<evidence type="ECO:0000313" key="10">
    <source>
        <dbReference type="Proteomes" id="UP001152759"/>
    </source>
</evidence>
<protein>
    <recommendedName>
        <fullName evidence="2">Exocyst complex component 5</fullName>
    </recommendedName>
    <alternativeName>
        <fullName evidence="6">Exocyst complex component Sec10</fullName>
    </alternativeName>
</protein>